<dbReference type="RefSeq" id="WP_270452291.1">
    <property type="nucleotide sequence ID" value="NZ_JADPIE010000001.1"/>
</dbReference>
<dbReference type="InterPro" id="IPR017938">
    <property type="entry name" value="Riboflavin_synthase-like_b-brl"/>
</dbReference>
<evidence type="ECO:0000256" key="5">
    <source>
        <dbReference type="ARBA" id="ARBA00022723"/>
    </source>
</evidence>
<keyword evidence="9 12" id="KW-0411">Iron-sulfur</keyword>
<evidence type="ECO:0000256" key="6">
    <source>
        <dbReference type="ARBA" id="ARBA00022827"/>
    </source>
</evidence>
<feature type="binding site" evidence="12">
    <location>
        <position position="242"/>
    </location>
    <ligand>
        <name>[2Fe-2S] cluster</name>
        <dbReference type="ChEBI" id="CHEBI:190135"/>
    </ligand>
</feature>
<feature type="binding site" evidence="11">
    <location>
        <begin position="73"/>
        <end position="74"/>
    </location>
    <ligand>
        <name>FAD</name>
        <dbReference type="ChEBI" id="CHEBI:57692"/>
    </ligand>
</feature>
<dbReference type="PANTHER" id="PTHR43513:SF3">
    <property type="entry name" value="DIHYDROOROTATE DEHYDROGENASE B (NAD(+)), ELECTRON TRANSFER SUBUNIT-RELATED"/>
    <property type="match status" value="1"/>
</dbReference>
<evidence type="ECO:0000256" key="11">
    <source>
        <dbReference type="PIRSR" id="PIRSR006816-1"/>
    </source>
</evidence>
<evidence type="ECO:0000256" key="7">
    <source>
        <dbReference type="ARBA" id="ARBA00022982"/>
    </source>
</evidence>
<dbReference type="InterPro" id="IPR039261">
    <property type="entry name" value="FNR_nucleotide-bd"/>
</dbReference>
<dbReference type="InterPro" id="IPR017927">
    <property type="entry name" value="FAD-bd_FR_type"/>
</dbReference>
<feature type="domain" description="FAD-binding FR-type" evidence="13">
    <location>
        <begin position="1"/>
        <end position="98"/>
    </location>
</feature>
<evidence type="ECO:0000256" key="3">
    <source>
        <dbReference type="ARBA" id="ARBA00022630"/>
    </source>
</evidence>
<feature type="binding site" evidence="12">
    <location>
        <position position="222"/>
    </location>
    <ligand>
        <name>[2Fe-2S] cluster</name>
        <dbReference type="ChEBI" id="CHEBI:190135"/>
    </ligand>
</feature>
<dbReference type="InterPro" id="IPR012165">
    <property type="entry name" value="Cyt_c3_hydrogenase_gsu"/>
</dbReference>
<evidence type="ECO:0000259" key="13">
    <source>
        <dbReference type="PROSITE" id="PS51384"/>
    </source>
</evidence>
<dbReference type="PROSITE" id="PS51384">
    <property type="entry name" value="FAD_FR"/>
    <property type="match status" value="1"/>
</dbReference>
<dbReference type="Gene3D" id="2.40.30.10">
    <property type="entry name" value="Translation factors"/>
    <property type="match status" value="1"/>
</dbReference>
<evidence type="ECO:0000313" key="15">
    <source>
        <dbReference type="Proteomes" id="UP000621436"/>
    </source>
</evidence>
<dbReference type="Gene3D" id="3.40.50.80">
    <property type="entry name" value="Nucleotide-binding domain of ferredoxin-NADP reductase (FNR) module"/>
    <property type="match status" value="1"/>
</dbReference>
<keyword evidence="3 11" id="KW-0285">Flavoprotein</keyword>
<dbReference type="PIRSF" id="PIRSF006816">
    <property type="entry name" value="Cyc3_hyd_g"/>
    <property type="match status" value="1"/>
</dbReference>
<feature type="binding site" evidence="12">
    <location>
        <position position="230"/>
    </location>
    <ligand>
        <name>[2Fe-2S] cluster</name>
        <dbReference type="ChEBI" id="CHEBI:190135"/>
    </ligand>
</feature>
<dbReference type="Gene3D" id="2.10.240.10">
    <property type="entry name" value="Dihydroorotate dehydrogenase, electron transfer subunit"/>
    <property type="match status" value="1"/>
</dbReference>
<evidence type="ECO:0000256" key="8">
    <source>
        <dbReference type="ARBA" id="ARBA00023004"/>
    </source>
</evidence>
<name>A0A931AMR1_9FIRM</name>
<dbReference type="InterPro" id="IPR019480">
    <property type="entry name" value="Dihydroorotate_DH_Fe-S-bd"/>
</dbReference>
<dbReference type="SUPFAM" id="SSF63380">
    <property type="entry name" value="Riboflavin synthase domain-like"/>
    <property type="match status" value="1"/>
</dbReference>
<gene>
    <name evidence="14" type="ORF">I0Q91_01020</name>
</gene>
<keyword evidence="15" id="KW-1185">Reference proteome</keyword>
<dbReference type="PANTHER" id="PTHR43513">
    <property type="entry name" value="DIHYDROOROTATE DEHYDROGENASE B (NAD(+)), ELECTRON TRANSFER SUBUNIT"/>
    <property type="match status" value="1"/>
</dbReference>
<dbReference type="GO" id="GO:0046872">
    <property type="term" value="F:metal ion binding"/>
    <property type="evidence" value="ECO:0007669"/>
    <property type="project" value="UniProtKB-KW"/>
</dbReference>
<evidence type="ECO:0000256" key="12">
    <source>
        <dbReference type="PIRSR" id="PIRSR006816-2"/>
    </source>
</evidence>
<comment type="cofactor">
    <cofactor evidence="11">
        <name>FAD</name>
        <dbReference type="ChEBI" id="CHEBI:57692"/>
    </cofactor>
    <text evidence="11">Binds 1 FAD per subunit.</text>
</comment>
<evidence type="ECO:0000256" key="4">
    <source>
        <dbReference type="ARBA" id="ARBA00022714"/>
    </source>
</evidence>
<proteinExistence type="inferred from homology"/>
<protein>
    <submittedName>
        <fullName evidence="14">Dihydroorotate dehydrogenase electron transfer subunit</fullName>
    </submittedName>
</protein>
<comment type="cofactor">
    <cofactor evidence="12">
        <name>[2Fe-2S] cluster</name>
        <dbReference type="ChEBI" id="CHEBI:190135"/>
    </cofactor>
    <text evidence="12">Binds 1 [2Fe-2S] cluster per subunit.</text>
</comment>
<feature type="binding site" evidence="11">
    <location>
        <begin position="49"/>
        <end position="52"/>
    </location>
    <ligand>
        <name>FAD</name>
        <dbReference type="ChEBI" id="CHEBI:57692"/>
    </ligand>
</feature>
<dbReference type="InterPro" id="IPR037117">
    <property type="entry name" value="Dihydroorotate_DH_ele_sf"/>
</dbReference>
<comment type="cofactor">
    <cofactor evidence="10">
        <name>[2Fe-2S] cluster</name>
        <dbReference type="ChEBI" id="CHEBI:190135"/>
    </cofactor>
</comment>
<evidence type="ECO:0000256" key="1">
    <source>
        <dbReference type="ARBA" id="ARBA00006422"/>
    </source>
</evidence>
<keyword evidence="2" id="KW-0813">Transport</keyword>
<accession>A0A931AMR1</accession>
<evidence type="ECO:0000313" key="14">
    <source>
        <dbReference type="EMBL" id="MBF8435648.1"/>
    </source>
</evidence>
<dbReference type="CDD" id="cd06218">
    <property type="entry name" value="DHOD_e_trans"/>
    <property type="match status" value="1"/>
</dbReference>
<keyword evidence="6 11" id="KW-0274">FAD</keyword>
<dbReference type="GO" id="GO:0016491">
    <property type="term" value="F:oxidoreductase activity"/>
    <property type="evidence" value="ECO:0007669"/>
    <property type="project" value="InterPro"/>
</dbReference>
<comment type="similarity">
    <text evidence="1">Belongs to the PyrK family.</text>
</comment>
<comment type="caution">
    <text evidence="14">The sequence shown here is derived from an EMBL/GenBank/DDBJ whole genome shotgun (WGS) entry which is preliminary data.</text>
</comment>
<evidence type="ECO:0000256" key="9">
    <source>
        <dbReference type="ARBA" id="ARBA00023014"/>
    </source>
</evidence>
<dbReference type="EMBL" id="JADPIE010000001">
    <property type="protein sequence ID" value="MBF8435648.1"/>
    <property type="molecule type" value="Genomic_DNA"/>
</dbReference>
<dbReference type="Proteomes" id="UP000621436">
    <property type="component" value="Unassembled WGS sequence"/>
</dbReference>
<keyword evidence="4 12" id="KW-0001">2Fe-2S</keyword>
<dbReference type="InterPro" id="IPR050353">
    <property type="entry name" value="PyrK_electron_transfer"/>
</dbReference>
<dbReference type="AlphaFoldDB" id="A0A931AMR1"/>
<evidence type="ECO:0000256" key="2">
    <source>
        <dbReference type="ARBA" id="ARBA00022448"/>
    </source>
</evidence>
<sequence>MAKVLSNKPLADKIFLLKVRFKDGINVKPGQFFNIKVCSEESYDPLLRRPLSVFDFDEDNNEVSFVYEIKGRGTRALSNYIKGDSLDIHGPLGNGFTVDFNNKKLILAGGGMGIVPLFYLAKYIEANNDLTLCLGAANKEVLKPLADYFANIAVELKLSTDDGSFGSQGTISCLLNNSSLGKEVEYDYLFGCGPEPMLGWLQSWLHEEEISGEFSLEERMACGNGLCLSCSCKTNDGNKRLCKEGPVLPASEVMLGGL</sequence>
<evidence type="ECO:0000256" key="10">
    <source>
        <dbReference type="ARBA" id="ARBA00034078"/>
    </source>
</evidence>
<dbReference type="GO" id="GO:0050660">
    <property type="term" value="F:flavin adenine dinucleotide binding"/>
    <property type="evidence" value="ECO:0007669"/>
    <property type="project" value="InterPro"/>
</dbReference>
<dbReference type="SUPFAM" id="SSF52343">
    <property type="entry name" value="Ferredoxin reductase-like, C-terminal NADP-linked domain"/>
    <property type="match status" value="1"/>
</dbReference>
<keyword evidence="8 12" id="KW-0408">Iron</keyword>
<dbReference type="Pfam" id="PF10418">
    <property type="entry name" value="DHODB_Fe-S_bind"/>
    <property type="match status" value="1"/>
</dbReference>
<dbReference type="GO" id="GO:0006221">
    <property type="term" value="P:pyrimidine nucleotide biosynthetic process"/>
    <property type="evidence" value="ECO:0007669"/>
    <property type="project" value="InterPro"/>
</dbReference>
<organism evidence="14 15">
    <name type="scientific">Halonatronomonas betaini</name>
    <dbReference type="NCBI Taxonomy" id="2778430"/>
    <lineage>
        <taxon>Bacteria</taxon>
        <taxon>Bacillati</taxon>
        <taxon>Bacillota</taxon>
        <taxon>Clostridia</taxon>
        <taxon>Halanaerobiales</taxon>
        <taxon>Halarsenatibacteraceae</taxon>
        <taxon>Halonatronomonas</taxon>
    </lineage>
</organism>
<reference evidence="14" key="1">
    <citation type="submission" date="2020-11" db="EMBL/GenBank/DDBJ databases">
        <title>Halonatronomonas betainensis gen. nov., sp. nov. a novel haloalkaliphilic representative of the family Halanaerobiacae capable of betaine degradation.</title>
        <authorList>
            <person name="Boltyanskaya Y."/>
            <person name="Kevbrin V."/>
            <person name="Detkova E."/>
            <person name="Grouzdev D.S."/>
            <person name="Koziaeva V."/>
            <person name="Zhilina T."/>
        </authorList>
    </citation>
    <scope>NUCLEOTIDE SEQUENCE</scope>
    <source>
        <strain evidence="14">Z-7014</strain>
    </source>
</reference>
<feature type="binding site" evidence="12">
    <location>
        <position position="227"/>
    </location>
    <ligand>
        <name>[2Fe-2S] cluster</name>
        <dbReference type="ChEBI" id="CHEBI:190135"/>
    </ligand>
</feature>
<keyword evidence="7" id="KW-0249">Electron transport</keyword>
<keyword evidence="5 12" id="KW-0479">Metal-binding</keyword>
<dbReference type="GO" id="GO:0051537">
    <property type="term" value="F:2 iron, 2 sulfur cluster binding"/>
    <property type="evidence" value="ECO:0007669"/>
    <property type="project" value="UniProtKB-KW"/>
</dbReference>